<keyword evidence="2" id="KW-1185">Reference proteome</keyword>
<comment type="caution">
    <text evidence="1">The sequence shown here is derived from an EMBL/GenBank/DDBJ whole genome shotgun (WGS) entry which is preliminary data.</text>
</comment>
<reference evidence="1 2" key="1">
    <citation type="journal article" date="2023" name="Arcadia Sci">
        <title>De novo assembly of a long-read Amblyomma americanum tick genome.</title>
        <authorList>
            <person name="Chou S."/>
            <person name="Poskanzer K.E."/>
            <person name="Rollins M."/>
            <person name="Thuy-Boun P.S."/>
        </authorList>
    </citation>
    <scope>NUCLEOTIDE SEQUENCE [LARGE SCALE GENOMIC DNA]</scope>
    <source>
        <strain evidence="1">F_SG_1</strain>
        <tissue evidence="1">Salivary glands</tissue>
    </source>
</reference>
<evidence type="ECO:0000313" key="2">
    <source>
        <dbReference type="Proteomes" id="UP001321473"/>
    </source>
</evidence>
<organism evidence="1 2">
    <name type="scientific">Amblyomma americanum</name>
    <name type="common">Lone star tick</name>
    <dbReference type="NCBI Taxonomy" id="6943"/>
    <lineage>
        <taxon>Eukaryota</taxon>
        <taxon>Metazoa</taxon>
        <taxon>Ecdysozoa</taxon>
        <taxon>Arthropoda</taxon>
        <taxon>Chelicerata</taxon>
        <taxon>Arachnida</taxon>
        <taxon>Acari</taxon>
        <taxon>Parasitiformes</taxon>
        <taxon>Ixodida</taxon>
        <taxon>Ixodoidea</taxon>
        <taxon>Ixodidae</taxon>
        <taxon>Amblyomminae</taxon>
        <taxon>Amblyomma</taxon>
    </lineage>
</organism>
<protein>
    <submittedName>
        <fullName evidence="1">Uncharacterized protein</fullName>
    </submittedName>
</protein>
<feature type="non-terminal residue" evidence="1">
    <location>
        <position position="87"/>
    </location>
</feature>
<name>A0AAQ4ESL2_AMBAM</name>
<dbReference type="EMBL" id="JARKHS020011796">
    <property type="protein sequence ID" value="KAK8777493.1"/>
    <property type="molecule type" value="Genomic_DNA"/>
</dbReference>
<dbReference type="Proteomes" id="UP001321473">
    <property type="component" value="Unassembled WGS sequence"/>
</dbReference>
<dbReference type="AlphaFoldDB" id="A0AAQ4ESL2"/>
<accession>A0AAQ4ESL2</accession>
<sequence>MHGYNYNRRNALPVLSLPAESKDHRGKKAKTAAQKLRADERSLGCVHHDAEVKASIVKFYIVTRLHFLVKGINKAKEERRKMLQHLK</sequence>
<evidence type="ECO:0000313" key="1">
    <source>
        <dbReference type="EMBL" id="KAK8777493.1"/>
    </source>
</evidence>
<proteinExistence type="predicted"/>
<gene>
    <name evidence="1" type="ORF">V5799_029162</name>
</gene>